<evidence type="ECO:0000256" key="3">
    <source>
        <dbReference type="ARBA" id="ARBA00022801"/>
    </source>
</evidence>
<dbReference type="InterPro" id="IPR036866">
    <property type="entry name" value="RibonucZ/Hydroxyglut_hydro"/>
</dbReference>
<dbReference type="Gene3D" id="3.60.15.10">
    <property type="entry name" value="Ribonuclease Z/Hydroxyacylglutathione hydrolase-like"/>
    <property type="match status" value="1"/>
</dbReference>
<dbReference type="PANTHER" id="PTHR42978">
    <property type="entry name" value="QUORUM-QUENCHING LACTONASE YTNP-RELATED-RELATED"/>
    <property type="match status" value="1"/>
</dbReference>
<dbReference type="PANTHER" id="PTHR42978:SF6">
    <property type="entry name" value="QUORUM-QUENCHING LACTONASE YTNP-RELATED"/>
    <property type="match status" value="1"/>
</dbReference>
<keyword evidence="7" id="KW-1185">Reference proteome</keyword>
<evidence type="ECO:0000259" key="5">
    <source>
        <dbReference type="SMART" id="SM00849"/>
    </source>
</evidence>
<feature type="domain" description="Metallo-beta-lactamase" evidence="5">
    <location>
        <begin position="97"/>
        <end position="301"/>
    </location>
</feature>
<accession>A0ABW4JXF7</accession>
<keyword evidence="2" id="KW-0479">Metal-binding</keyword>
<organism evidence="6 7">
    <name type="scientific">Roseibium aestuarii</name>
    <dbReference type="NCBI Taxonomy" id="2600299"/>
    <lineage>
        <taxon>Bacteria</taxon>
        <taxon>Pseudomonadati</taxon>
        <taxon>Pseudomonadota</taxon>
        <taxon>Alphaproteobacteria</taxon>
        <taxon>Hyphomicrobiales</taxon>
        <taxon>Stappiaceae</taxon>
        <taxon>Roseibium</taxon>
    </lineage>
</organism>
<dbReference type="InterPro" id="IPR001279">
    <property type="entry name" value="Metallo-B-lactamas"/>
</dbReference>
<dbReference type="Proteomes" id="UP001597327">
    <property type="component" value="Unassembled WGS sequence"/>
</dbReference>
<reference evidence="7" key="1">
    <citation type="journal article" date="2019" name="Int. J. Syst. Evol. Microbiol.">
        <title>The Global Catalogue of Microorganisms (GCM) 10K type strain sequencing project: providing services to taxonomists for standard genome sequencing and annotation.</title>
        <authorList>
            <consortium name="The Broad Institute Genomics Platform"/>
            <consortium name="The Broad Institute Genome Sequencing Center for Infectious Disease"/>
            <person name="Wu L."/>
            <person name="Ma J."/>
        </authorList>
    </citation>
    <scope>NUCLEOTIDE SEQUENCE [LARGE SCALE GENOMIC DNA]</scope>
    <source>
        <strain evidence="7">JCM 3369</strain>
    </source>
</reference>
<dbReference type="InterPro" id="IPR006311">
    <property type="entry name" value="TAT_signal"/>
</dbReference>
<name>A0ABW4JXF7_9HYPH</name>
<keyword evidence="3" id="KW-0378">Hydrolase</keyword>
<evidence type="ECO:0000313" key="7">
    <source>
        <dbReference type="Proteomes" id="UP001597327"/>
    </source>
</evidence>
<gene>
    <name evidence="6" type="ORF">ACFSC7_11970</name>
</gene>
<evidence type="ECO:0000256" key="2">
    <source>
        <dbReference type="ARBA" id="ARBA00022723"/>
    </source>
</evidence>
<evidence type="ECO:0000313" key="6">
    <source>
        <dbReference type="EMBL" id="MFD1696236.1"/>
    </source>
</evidence>
<dbReference type="RefSeq" id="WP_149892864.1">
    <property type="nucleotide sequence ID" value="NZ_JBHUFA010000004.1"/>
</dbReference>
<sequence>MSETSGPHLSRRKLLATGSGLFAGSGLLATGAFAPLTRSLGFVTPARALELGEHAITVLSDGHLTLPMSFALPDRTPEEISALLSPHGLPIDALVPDCNVTLVRSGDRTILFDVGSGGNFQATAGELPQRLDEAGISSDEITHVVLTHGHPDHLWGMLDEFDEPLFANAEVLVPQAEWDYWRADTTLSQTPEERRTFVVGAQTRFAAIEDRVTLIRPGQEILPGIEAVDTAGHTQGHTSYMLHDAGESVLIVGDAISNAVISFERPDWISGSDQDPQQAIATRLALLDRLAGDRSRVIGYHFPTPASGRVERSGTAYRFVASEE</sequence>
<keyword evidence="4" id="KW-0862">Zinc</keyword>
<dbReference type="EMBL" id="JBHUFA010000004">
    <property type="protein sequence ID" value="MFD1696236.1"/>
    <property type="molecule type" value="Genomic_DNA"/>
</dbReference>
<dbReference type="SUPFAM" id="SSF56281">
    <property type="entry name" value="Metallo-hydrolase/oxidoreductase"/>
    <property type="match status" value="1"/>
</dbReference>
<dbReference type="SMART" id="SM00849">
    <property type="entry name" value="Lactamase_B"/>
    <property type="match status" value="1"/>
</dbReference>
<dbReference type="InterPro" id="IPR051013">
    <property type="entry name" value="MBL_superfamily_lactonases"/>
</dbReference>
<protein>
    <submittedName>
        <fullName evidence="6">MBL fold metallo-hydrolase</fullName>
    </submittedName>
</protein>
<evidence type="ECO:0000256" key="1">
    <source>
        <dbReference type="ARBA" id="ARBA00007749"/>
    </source>
</evidence>
<comment type="caution">
    <text evidence="6">The sequence shown here is derived from an EMBL/GenBank/DDBJ whole genome shotgun (WGS) entry which is preliminary data.</text>
</comment>
<proteinExistence type="inferred from homology"/>
<comment type="similarity">
    <text evidence="1">Belongs to the metallo-beta-lactamase superfamily.</text>
</comment>
<dbReference type="PROSITE" id="PS51318">
    <property type="entry name" value="TAT"/>
    <property type="match status" value="1"/>
</dbReference>
<evidence type="ECO:0000256" key="4">
    <source>
        <dbReference type="ARBA" id="ARBA00022833"/>
    </source>
</evidence>
<dbReference type="Pfam" id="PF00753">
    <property type="entry name" value="Lactamase_B"/>
    <property type="match status" value="1"/>
</dbReference>
<dbReference type="CDD" id="cd07720">
    <property type="entry name" value="OPHC2-like_MBL-fold"/>
    <property type="match status" value="1"/>
</dbReference>